<protein>
    <submittedName>
        <fullName evidence="2">Uncharacterized protein</fullName>
    </submittedName>
</protein>
<reference evidence="3" key="2">
    <citation type="journal article" date="2018" name="BMC Genomics">
        <title>Genomic insights into host adaptation between the wheat stripe rust pathogen (Puccinia striiformis f. sp. tritici) and the barley stripe rust pathogen (Puccinia striiformis f. sp. hordei).</title>
        <authorList>
            <person name="Xia C."/>
            <person name="Wang M."/>
            <person name="Yin C."/>
            <person name="Cornejo O.E."/>
            <person name="Hulbert S.H."/>
            <person name="Chen X."/>
        </authorList>
    </citation>
    <scope>NUCLEOTIDE SEQUENCE [LARGE SCALE GENOMIC DNA]</scope>
    <source>
        <strain evidence="3">93TX-2</strain>
    </source>
</reference>
<proteinExistence type="predicted"/>
<evidence type="ECO:0000313" key="3">
    <source>
        <dbReference type="Proteomes" id="UP000238274"/>
    </source>
</evidence>
<dbReference type="VEuPathDB" id="FungiDB:PSHT_16258"/>
<gene>
    <name evidence="2" type="ORF">PSHT_16258</name>
</gene>
<evidence type="ECO:0000313" key="2">
    <source>
        <dbReference type="EMBL" id="POV94372.1"/>
    </source>
</evidence>
<dbReference type="AlphaFoldDB" id="A0A2S4UAS5"/>
<feature type="chain" id="PRO_5015399365" evidence="1">
    <location>
        <begin position="38"/>
        <end position="531"/>
    </location>
</feature>
<organism evidence="2 3">
    <name type="scientific">Puccinia striiformis</name>
    <dbReference type="NCBI Taxonomy" id="27350"/>
    <lineage>
        <taxon>Eukaryota</taxon>
        <taxon>Fungi</taxon>
        <taxon>Dikarya</taxon>
        <taxon>Basidiomycota</taxon>
        <taxon>Pucciniomycotina</taxon>
        <taxon>Pucciniomycetes</taxon>
        <taxon>Pucciniales</taxon>
        <taxon>Pucciniaceae</taxon>
        <taxon>Puccinia</taxon>
    </lineage>
</organism>
<feature type="signal peptide" evidence="1">
    <location>
        <begin position="1"/>
        <end position="37"/>
    </location>
</feature>
<dbReference type="Proteomes" id="UP000238274">
    <property type="component" value="Unassembled WGS sequence"/>
</dbReference>
<dbReference type="EMBL" id="PKSM01000497">
    <property type="protein sequence ID" value="POV94372.1"/>
    <property type="molecule type" value="Genomic_DNA"/>
</dbReference>
<accession>A0A2S4UAS5</accession>
<keyword evidence="1" id="KW-0732">Signal</keyword>
<reference evidence="2 3" key="1">
    <citation type="submission" date="2017-12" db="EMBL/GenBank/DDBJ databases">
        <title>Gene loss provides genomic basis for host adaptation in cereal stripe rust fungi.</title>
        <authorList>
            <person name="Xia C."/>
        </authorList>
    </citation>
    <scope>NUCLEOTIDE SEQUENCE [LARGE SCALE GENOMIC DNA]</scope>
    <source>
        <strain evidence="2 3">93TX-2</strain>
    </source>
</reference>
<evidence type="ECO:0000256" key="1">
    <source>
        <dbReference type="SAM" id="SignalP"/>
    </source>
</evidence>
<feature type="non-terminal residue" evidence="2">
    <location>
        <position position="1"/>
    </location>
</feature>
<sequence length="531" mass="60723">PPTSCIMRCYVSRLLSLSHLTYSALLIITATPPQCKAGIQTERIPLDLNKLPQEELATDTLCSDNLIAPCLVAQKSVDPNKELDEEDVAEILLSLQQTKPPSPVVEQLNSSSGLNRGARALALRQRCHSWRFFLNQVAGGHPQDSFLTNSCLSSSSRKRKKATLTSNKSPKSTLIKGRNHWIFATEENLLRENHSRGEDQFSSQYQRMNAYPKPQTADIVNKEIENLDVVKLNNDQKTDEVFNVYNWDFIRADVGGRTPDIHQAELFQFLNGYKDEPDLENPFFLERDQKTSKFLSKFFVNSRRDLKVLEVIKPDCRQRQLFKTCLKISNSKINLDGYSSFQGGMNDRLEANYKNRGDLATRIKTKTALKYVMNVTKVTHLLIIIYLSLFKEHESEVLKVHQVENTLMSLTQMWWDLEEEIKPEILKLGWTEDVTKILNFQEGKPWLYYKATSTAALYSTASNLLDYWVVQTGKPLIRSTSKPRLAKSIKRPAKNHQGIIALINKIIFYSNYQMILGDIKNSDPGLKPDFN</sequence>
<comment type="caution">
    <text evidence="2">The sequence shown here is derived from an EMBL/GenBank/DDBJ whole genome shotgun (WGS) entry which is preliminary data.</text>
</comment>
<keyword evidence="3" id="KW-1185">Reference proteome</keyword>
<name>A0A2S4UAS5_9BASI</name>
<dbReference type="VEuPathDB" id="FungiDB:PSTT_16760"/>
<reference evidence="3" key="3">
    <citation type="journal article" date="2018" name="Mol. Plant Microbe Interact.">
        <title>Genome sequence resources for the wheat stripe rust pathogen (Puccinia striiformis f. sp. tritici) and the barley stripe rust pathogen (Puccinia striiformis f. sp. hordei).</title>
        <authorList>
            <person name="Xia C."/>
            <person name="Wang M."/>
            <person name="Yin C."/>
            <person name="Cornejo O.E."/>
            <person name="Hulbert S.H."/>
            <person name="Chen X."/>
        </authorList>
    </citation>
    <scope>NUCLEOTIDE SEQUENCE [LARGE SCALE GENOMIC DNA]</scope>
    <source>
        <strain evidence="3">93TX-2</strain>
    </source>
</reference>